<dbReference type="Gene3D" id="1.10.510.10">
    <property type="entry name" value="Transferase(Phosphotransferase) domain 1"/>
    <property type="match status" value="1"/>
</dbReference>
<dbReference type="InterPro" id="IPR011009">
    <property type="entry name" value="Kinase-like_dom_sf"/>
</dbReference>
<evidence type="ECO:0008006" key="3">
    <source>
        <dbReference type="Google" id="ProtNLM"/>
    </source>
</evidence>
<dbReference type="EMBL" id="GL988041">
    <property type="protein sequence ID" value="EGS21824.1"/>
    <property type="molecule type" value="Genomic_DNA"/>
</dbReference>
<evidence type="ECO:0000313" key="1">
    <source>
        <dbReference type="EMBL" id="EGS21824.1"/>
    </source>
</evidence>
<dbReference type="HOGENOM" id="CLU_434191_0_0_1"/>
<proteinExistence type="predicted"/>
<dbReference type="GeneID" id="18257732"/>
<keyword evidence="2" id="KW-1185">Reference proteome</keyword>
<dbReference type="Gene3D" id="1.20.120.1020">
    <property type="entry name" value="Prion-inhibition and propagation, HeLo domain"/>
    <property type="match status" value="1"/>
</dbReference>
<reference evidence="1 2" key="1">
    <citation type="journal article" date="2011" name="Cell">
        <title>Insight into structure and assembly of the nuclear pore complex by utilizing the genome of a eukaryotic thermophile.</title>
        <authorList>
            <person name="Amlacher S."/>
            <person name="Sarges P."/>
            <person name="Flemming D."/>
            <person name="van Noort V."/>
            <person name="Kunze R."/>
            <person name="Devos D.P."/>
            <person name="Arumugam M."/>
            <person name="Bork P."/>
            <person name="Hurt E."/>
        </authorList>
    </citation>
    <scope>NUCLEOTIDE SEQUENCE [LARGE SCALE GENOMIC DNA]</scope>
    <source>
        <strain evidence="2">DSM 1495 / CBS 144.50 / IMI 039719</strain>
    </source>
</reference>
<dbReference type="AlphaFoldDB" id="G0S7N3"/>
<dbReference type="OrthoDB" id="1911848at2759"/>
<dbReference type="PANTHER" id="PTHR37542">
    <property type="entry name" value="HELO DOMAIN-CONTAINING PROTEIN-RELATED"/>
    <property type="match status" value="1"/>
</dbReference>
<sequence>MADALSISTGITGLLPLVREAFVLLRDTFASDRKWRLYLGRLELQTLVFHTWNDHWKGSTAPLDHKLKTFTVASPLAARGIFQQLVVFLRTFSDPERLERYGLAIEGRRREDLSRELFSVAHYLKKIDSRFSTKDLTSFDQDRLRHLDFLQQKARYALISEGSPLDDLIERLDDLNRMLQLLTAPIITEDMVTRKVLESAVKDIWADTDLTRRLEEAATYEMKHSIDPTAKAKYDDLSKFANFSLAVKSATPDIPRKKIFSRSEFSFDSPYEISPYATLARLFDYPIKLQSRLVLVEWRRIRRSEPLMESLDKSKMTWFVLHVEKPDRMLLPPAIGYILDDADPRNVGFVYQLPSHIRGNLPTKPVMHGDLVQRVVRSPKTIAAQRMPTTLRQLILKREPSGIDLSIRFQLAKALLDAVHLIHAAGWLHRNIRPDNILFFPAVNRMGEPDPTTLDYNRPMLVGFHDAPFAIEFIPDSSQATAPYTQPEGLKPILKNSPATRKLQPRDVVVESYNHPERRLTSSFLVSPFPSSPSSTAATIVSTNNNGSLVIKPSLDSLAYHRQQCAYDLYSVGCVLLELGLWTTLDHLGGREIPTRVYHALAAVENRGGGELSGKEVEDLVWKDVDTIRKATKGLEVATGSVYAEVVKKCLFMTPFAGDILELEKQLAGALAQIRA</sequence>
<dbReference type="KEGG" id="cthr:CTHT_0036940"/>
<accession>G0S7N3</accession>
<evidence type="ECO:0000313" key="2">
    <source>
        <dbReference type="Proteomes" id="UP000008066"/>
    </source>
</evidence>
<name>G0S7N3_CHATD</name>
<dbReference type="OMA" id="RVVLIEW"/>
<dbReference type="PANTHER" id="PTHR37542:SF3">
    <property type="entry name" value="PRION-INHIBITION AND PROPAGATION HELO DOMAIN-CONTAINING PROTEIN"/>
    <property type="match status" value="1"/>
</dbReference>
<dbReference type="Proteomes" id="UP000008066">
    <property type="component" value="Unassembled WGS sequence"/>
</dbReference>
<dbReference type="SUPFAM" id="SSF56112">
    <property type="entry name" value="Protein kinase-like (PK-like)"/>
    <property type="match status" value="1"/>
</dbReference>
<organism evidence="2">
    <name type="scientific">Chaetomium thermophilum (strain DSM 1495 / CBS 144.50 / IMI 039719)</name>
    <name type="common">Thermochaetoides thermophila</name>
    <dbReference type="NCBI Taxonomy" id="759272"/>
    <lineage>
        <taxon>Eukaryota</taxon>
        <taxon>Fungi</taxon>
        <taxon>Dikarya</taxon>
        <taxon>Ascomycota</taxon>
        <taxon>Pezizomycotina</taxon>
        <taxon>Sordariomycetes</taxon>
        <taxon>Sordariomycetidae</taxon>
        <taxon>Sordariales</taxon>
        <taxon>Chaetomiaceae</taxon>
        <taxon>Thermochaetoides</taxon>
    </lineage>
</organism>
<dbReference type="eggNOG" id="ENOG502SHAN">
    <property type="taxonomic scope" value="Eukaryota"/>
</dbReference>
<dbReference type="InterPro" id="IPR038305">
    <property type="entry name" value="HeLo_sf"/>
</dbReference>
<dbReference type="RefSeq" id="XP_006694120.1">
    <property type="nucleotide sequence ID" value="XM_006694057.1"/>
</dbReference>
<gene>
    <name evidence="1" type="ORF">CTHT_0036940</name>
</gene>
<protein>
    <recommendedName>
        <fullName evidence="3">Protein kinase domain-containing protein</fullName>
    </recommendedName>
</protein>